<reference evidence="1 2" key="1">
    <citation type="submission" date="2024-07" db="EMBL/GenBank/DDBJ databases">
        <title>Uliginosibacterium flavum JJ3220;KACC:17644.</title>
        <authorList>
            <person name="Kim M.K."/>
        </authorList>
    </citation>
    <scope>NUCLEOTIDE SEQUENCE [LARGE SCALE GENOMIC DNA]</scope>
    <source>
        <strain evidence="1 2">KACC:17644</strain>
    </source>
</reference>
<keyword evidence="2" id="KW-1185">Reference proteome</keyword>
<dbReference type="EMBL" id="JBEWZI010000012">
    <property type="protein sequence ID" value="MET7014976.1"/>
    <property type="molecule type" value="Genomic_DNA"/>
</dbReference>
<organism evidence="1 2">
    <name type="scientific">Uliginosibacterium flavum</name>
    <dbReference type="NCBI Taxonomy" id="1396831"/>
    <lineage>
        <taxon>Bacteria</taxon>
        <taxon>Pseudomonadati</taxon>
        <taxon>Pseudomonadota</taxon>
        <taxon>Betaproteobacteria</taxon>
        <taxon>Rhodocyclales</taxon>
        <taxon>Zoogloeaceae</taxon>
        <taxon>Uliginosibacterium</taxon>
    </lineage>
</organism>
<gene>
    <name evidence="1" type="ORF">ABXR19_12305</name>
</gene>
<protein>
    <submittedName>
        <fullName evidence="1">Uncharacterized protein</fullName>
    </submittedName>
</protein>
<proteinExistence type="predicted"/>
<sequence length="396" mass="41260">MSHSAPAHLFPCLLSLCVLVACGGGGGGGTGQEAAVSASSSSSSSSSSSGAGAGLAISAASVSANSVTVTGTGFGSRTQTAPLKFEDFDGRTTGAAPASFGYHNYGGFGGTTTVDASAAFSGSKSLLHQSHAGPASPEGSVEESFPHIAVRGFSSQELYLSYRIKFRSNGGRIAQLKFNRSGMEVSGDCYGGSPKFYSSYYPMGPSANRYDSDKTLAGGVQGGILRRDGTRDEGWAGEAHMGSGTVLPLKEDTWFQVEEYYRLNDIGQSNGQHLTWVNGNLQINRTALQVRSDATHVLNCSYLVIGMDYWLNPGSTNGVSVWYDDHYLDTSRARLVLANAASWSASTQRIPLPASAWSGNSITAPLLRSGLAAGAAWLYVVDASGAVSNAWPITLP</sequence>
<evidence type="ECO:0000313" key="2">
    <source>
        <dbReference type="Proteomes" id="UP001549691"/>
    </source>
</evidence>
<accession>A0ABV2TM28</accession>
<name>A0ABV2TM28_9RHOO</name>
<evidence type="ECO:0000313" key="1">
    <source>
        <dbReference type="EMBL" id="MET7014976.1"/>
    </source>
</evidence>
<dbReference type="RefSeq" id="WP_354601439.1">
    <property type="nucleotide sequence ID" value="NZ_JBEWZI010000012.1"/>
</dbReference>
<comment type="caution">
    <text evidence="1">The sequence shown here is derived from an EMBL/GenBank/DDBJ whole genome shotgun (WGS) entry which is preliminary data.</text>
</comment>
<dbReference type="Proteomes" id="UP001549691">
    <property type="component" value="Unassembled WGS sequence"/>
</dbReference>
<dbReference type="Gene3D" id="2.60.120.200">
    <property type="match status" value="1"/>
</dbReference>